<dbReference type="Proteomes" id="UP001195483">
    <property type="component" value="Unassembled WGS sequence"/>
</dbReference>
<feature type="transmembrane region" description="Helical" evidence="2">
    <location>
        <begin position="145"/>
        <end position="164"/>
    </location>
</feature>
<evidence type="ECO:0000313" key="3">
    <source>
        <dbReference type="EMBL" id="KAK3575901.1"/>
    </source>
</evidence>
<dbReference type="AlphaFoldDB" id="A0AAE0RM29"/>
<protein>
    <submittedName>
        <fullName evidence="3">Uncharacterized protein</fullName>
    </submittedName>
</protein>
<name>A0AAE0RM29_9BIVA</name>
<sequence length="177" mass="20119">MELTAEKDSVQGAQDGILPCTQTSIVLEDDKQENKNELERASLVRQSVTLREGLRRTFSAPTKLSSHMRIGRSRKKHSDKNSLAKPQEDSGQTSIKMDYLKVPMKLKKQREVGRTPKTFFAAIYNPQDKSHKHAPKQSLRKRHHVLLIVIFAIIVIVIIIVSVLKVKKHPDQQHLTG</sequence>
<feature type="compositionally biased region" description="Basic and acidic residues" evidence="1">
    <location>
        <begin position="79"/>
        <end position="88"/>
    </location>
</feature>
<reference evidence="3" key="1">
    <citation type="journal article" date="2021" name="Genome Biol. Evol.">
        <title>A High-Quality Reference Genome for a Parasitic Bivalve with Doubly Uniparental Inheritance (Bivalvia: Unionida).</title>
        <authorList>
            <person name="Smith C.H."/>
        </authorList>
    </citation>
    <scope>NUCLEOTIDE SEQUENCE</scope>
    <source>
        <strain evidence="3">CHS0354</strain>
    </source>
</reference>
<keyword evidence="2" id="KW-0812">Transmembrane</keyword>
<keyword evidence="2" id="KW-0472">Membrane</keyword>
<comment type="caution">
    <text evidence="3">The sequence shown here is derived from an EMBL/GenBank/DDBJ whole genome shotgun (WGS) entry which is preliminary data.</text>
</comment>
<evidence type="ECO:0000313" key="4">
    <source>
        <dbReference type="Proteomes" id="UP001195483"/>
    </source>
</evidence>
<reference evidence="3" key="2">
    <citation type="journal article" date="2021" name="Genome Biol. Evol.">
        <title>Developing a high-quality reference genome for a parasitic bivalve with doubly uniparental inheritance (Bivalvia: Unionida).</title>
        <authorList>
            <person name="Smith C.H."/>
        </authorList>
    </citation>
    <scope>NUCLEOTIDE SEQUENCE</scope>
    <source>
        <strain evidence="3">CHS0354</strain>
        <tissue evidence="3">Mantle</tissue>
    </source>
</reference>
<accession>A0AAE0RM29</accession>
<feature type="region of interest" description="Disordered" evidence="1">
    <location>
        <begin position="62"/>
        <end position="96"/>
    </location>
</feature>
<gene>
    <name evidence="3" type="ORF">CHS0354_000176</name>
</gene>
<feature type="compositionally biased region" description="Basic residues" evidence="1">
    <location>
        <begin position="69"/>
        <end position="78"/>
    </location>
</feature>
<keyword evidence="2" id="KW-1133">Transmembrane helix</keyword>
<keyword evidence="4" id="KW-1185">Reference proteome</keyword>
<dbReference type="EMBL" id="JAEAOA010000057">
    <property type="protein sequence ID" value="KAK3575901.1"/>
    <property type="molecule type" value="Genomic_DNA"/>
</dbReference>
<organism evidence="3 4">
    <name type="scientific">Potamilus streckersoni</name>
    <dbReference type="NCBI Taxonomy" id="2493646"/>
    <lineage>
        <taxon>Eukaryota</taxon>
        <taxon>Metazoa</taxon>
        <taxon>Spiralia</taxon>
        <taxon>Lophotrochozoa</taxon>
        <taxon>Mollusca</taxon>
        <taxon>Bivalvia</taxon>
        <taxon>Autobranchia</taxon>
        <taxon>Heteroconchia</taxon>
        <taxon>Palaeoheterodonta</taxon>
        <taxon>Unionida</taxon>
        <taxon>Unionoidea</taxon>
        <taxon>Unionidae</taxon>
        <taxon>Ambleminae</taxon>
        <taxon>Lampsilini</taxon>
        <taxon>Potamilus</taxon>
    </lineage>
</organism>
<evidence type="ECO:0000256" key="1">
    <source>
        <dbReference type="SAM" id="MobiDB-lite"/>
    </source>
</evidence>
<proteinExistence type="predicted"/>
<reference evidence="3" key="3">
    <citation type="submission" date="2023-05" db="EMBL/GenBank/DDBJ databases">
        <authorList>
            <person name="Smith C.H."/>
        </authorList>
    </citation>
    <scope>NUCLEOTIDE SEQUENCE</scope>
    <source>
        <strain evidence="3">CHS0354</strain>
        <tissue evidence="3">Mantle</tissue>
    </source>
</reference>
<evidence type="ECO:0000256" key="2">
    <source>
        <dbReference type="SAM" id="Phobius"/>
    </source>
</evidence>